<dbReference type="GO" id="GO:0003924">
    <property type="term" value="F:GTPase activity"/>
    <property type="evidence" value="ECO:0007669"/>
    <property type="project" value="InterPro"/>
</dbReference>
<dbReference type="InterPro" id="IPR027417">
    <property type="entry name" value="P-loop_NTPase"/>
</dbReference>
<dbReference type="GO" id="GO:0005525">
    <property type="term" value="F:GTP binding"/>
    <property type="evidence" value="ECO:0007669"/>
    <property type="project" value="InterPro"/>
</dbReference>
<dbReference type="FunFam" id="3.40.50.300:FF:000808">
    <property type="entry name" value="Small GTP-binding protein, putative"/>
    <property type="match status" value="1"/>
</dbReference>
<dbReference type="CDD" id="cd00154">
    <property type="entry name" value="Rab"/>
    <property type="match status" value="1"/>
</dbReference>
<organism evidence="2 3">
    <name type="scientific">Blepharisma stoltei</name>
    <dbReference type="NCBI Taxonomy" id="1481888"/>
    <lineage>
        <taxon>Eukaryota</taxon>
        <taxon>Sar</taxon>
        <taxon>Alveolata</taxon>
        <taxon>Ciliophora</taxon>
        <taxon>Postciliodesmatophora</taxon>
        <taxon>Heterotrichea</taxon>
        <taxon>Heterotrichida</taxon>
        <taxon>Blepharismidae</taxon>
        <taxon>Blepharisma</taxon>
    </lineage>
</organism>
<dbReference type="EMBL" id="CAJZBQ010000062">
    <property type="protein sequence ID" value="CAG9335637.1"/>
    <property type="molecule type" value="Genomic_DNA"/>
</dbReference>
<evidence type="ECO:0000313" key="3">
    <source>
        <dbReference type="Proteomes" id="UP001162131"/>
    </source>
</evidence>
<proteinExistence type="predicted"/>
<sequence length="227" mass="25776">MAFEEGEGFSEILKIVLIGAANVGKTALVYRYVLNELPVALTSTIGVEFTKRVVTHMPTGQKIQLHIWDTAGQERFKSVTKHYYRGADVCIIAYDISNRDSFEEVPNWLAELKDNTPEECIVCLLGNKMDLEVTNHRRVTREEALRYANSHGLVYHETSAFWDREVQMNPDNIVGGIEKIFDKTIGTALGRHSLKDEPKEVLKNNEKGVKLDLQQLYTYHADTRCGC</sequence>
<dbReference type="PRINTS" id="PR00449">
    <property type="entry name" value="RASTRNSFRMNG"/>
</dbReference>
<dbReference type="PROSITE" id="PS51419">
    <property type="entry name" value="RAB"/>
    <property type="match status" value="1"/>
</dbReference>
<dbReference type="SMART" id="SM00174">
    <property type="entry name" value="RHO"/>
    <property type="match status" value="1"/>
</dbReference>
<gene>
    <name evidence="2" type="ORF">BSTOLATCC_MIC64102</name>
</gene>
<dbReference type="AlphaFoldDB" id="A0AAU9KED7"/>
<name>A0AAU9KED7_9CILI</name>
<dbReference type="SUPFAM" id="SSF52540">
    <property type="entry name" value="P-loop containing nucleoside triphosphate hydrolases"/>
    <property type="match status" value="1"/>
</dbReference>
<dbReference type="SMART" id="SM00175">
    <property type="entry name" value="RAB"/>
    <property type="match status" value="1"/>
</dbReference>
<dbReference type="Proteomes" id="UP001162131">
    <property type="component" value="Unassembled WGS sequence"/>
</dbReference>
<dbReference type="InterPro" id="IPR005225">
    <property type="entry name" value="Small_GTP-bd"/>
</dbReference>
<accession>A0AAU9KED7</accession>
<dbReference type="SMART" id="SM00176">
    <property type="entry name" value="RAN"/>
    <property type="match status" value="1"/>
</dbReference>
<evidence type="ECO:0000256" key="1">
    <source>
        <dbReference type="ARBA" id="ARBA00022741"/>
    </source>
</evidence>
<keyword evidence="1" id="KW-0547">Nucleotide-binding</keyword>
<dbReference type="SMART" id="SM00173">
    <property type="entry name" value="RAS"/>
    <property type="match status" value="1"/>
</dbReference>
<protein>
    <submittedName>
        <fullName evidence="2">Uncharacterized protein</fullName>
    </submittedName>
</protein>
<dbReference type="NCBIfam" id="TIGR00231">
    <property type="entry name" value="small_GTP"/>
    <property type="match status" value="1"/>
</dbReference>
<dbReference type="Gene3D" id="3.40.50.300">
    <property type="entry name" value="P-loop containing nucleotide triphosphate hydrolases"/>
    <property type="match status" value="1"/>
</dbReference>
<dbReference type="Pfam" id="PF00071">
    <property type="entry name" value="Ras"/>
    <property type="match status" value="1"/>
</dbReference>
<evidence type="ECO:0000313" key="2">
    <source>
        <dbReference type="EMBL" id="CAG9335637.1"/>
    </source>
</evidence>
<dbReference type="InterPro" id="IPR001806">
    <property type="entry name" value="Small_GTPase"/>
</dbReference>
<dbReference type="PROSITE" id="PS51421">
    <property type="entry name" value="RAS"/>
    <property type="match status" value="1"/>
</dbReference>
<dbReference type="SMART" id="SM00177">
    <property type="entry name" value="ARF"/>
    <property type="match status" value="1"/>
</dbReference>
<dbReference type="PROSITE" id="PS51420">
    <property type="entry name" value="RHO"/>
    <property type="match status" value="1"/>
</dbReference>
<comment type="caution">
    <text evidence="2">The sequence shown here is derived from an EMBL/GenBank/DDBJ whole genome shotgun (WGS) entry which is preliminary data.</text>
</comment>
<dbReference type="PANTHER" id="PTHR47978">
    <property type="match status" value="1"/>
</dbReference>
<reference evidence="2" key="1">
    <citation type="submission" date="2021-09" db="EMBL/GenBank/DDBJ databases">
        <authorList>
            <consortium name="AG Swart"/>
            <person name="Singh M."/>
            <person name="Singh A."/>
            <person name="Seah K."/>
            <person name="Emmerich C."/>
        </authorList>
    </citation>
    <scope>NUCLEOTIDE SEQUENCE</scope>
    <source>
        <strain evidence="2">ATCC30299</strain>
    </source>
</reference>
<keyword evidence="3" id="KW-1185">Reference proteome</keyword>